<dbReference type="InterPro" id="IPR010439">
    <property type="entry name" value="MUN_dom"/>
</dbReference>
<dbReference type="Gene3D" id="1.20.58.1100">
    <property type="match status" value="1"/>
</dbReference>
<feature type="domain" description="MHD2" evidence="4">
    <location>
        <begin position="1026"/>
        <end position="1182"/>
    </location>
</feature>
<dbReference type="SMART" id="SM00239">
    <property type="entry name" value="C2"/>
    <property type="match status" value="1"/>
</dbReference>
<dbReference type="KEGG" id="asau:88172250"/>
<evidence type="ECO:0000313" key="6">
    <source>
        <dbReference type="Proteomes" id="UP001338582"/>
    </source>
</evidence>
<evidence type="ECO:0000259" key="2">
    <source>
        <dbReference type="PROSITE" id="PS50004"/>
    </source>
</evidence>
<feature type="compositionally biased region" description="Polar residues" evidence="1">
    <location>
        <begin position="18"/>
        <end position="28"/>
    </location>
</feature>
<name>A0AAX4H6P9_9ASCO</name>
<dbReference type="InterPro" id="IPR014770">
    <property type="entry name" value="Munc13_1"/>
</dbReference>
<dbReference type="Proteomes" id="UP001338582">
    <property type="component" value="Chromosome 1"/>
</dbReference>
<reference evidence="5 6" key="1">
    <citation type="submission" date="2023-10" db="EMBL/GenBank/DDBJ databases">
        <title>Draft Genome Sequence of Candida saopaulonensis from a very Premature Infant with Sepsis.</title>
        <authorList>
            <person name="Ning Y."/>
            <person name="Dai R."/>
            <person name="Xiao M."/>
            <person name="Xu Y."/>
            <person name="Yan Q."/>
            <person name="Zhang L."/>
        </authorList>
    </citation>
    <scope>NUCLEOTIDE SEQUENCE [LARGE SCALE GENOMIC DNA]</scope>
    <source>
        <strain evidence="5 6">19XY460</strain>
    </source>
</reference>
<dbReference type="InterPro" id="IPR014772">
    <property type="entry name" value="Munc13_dom-2"/>
</dbReference>
<dbReference type="PROSITE" id="PS51259">
    <property type="entry name" value="MHD2"/>
    <property type="match status" value="1"/>
</dbReference>
<evidence type="ECO:0008006" key="7">
    <source>
        <dbReference type="Google" id="ProtNLM"/>
    </source>
</evidence>
<evidence type="ECO:0000259" key="3">
    <source>
        <dbReference type="PROSITE" id="PS51258"/>
    </source>
</evidence>
<dbReference type="Gene3D" id="1.10.357.50">
    <property type="match status" value="1"/>
</dbReference>
<keyword evidence="6" id="KW-1185">Reference proteome</keyword>
<feature type="region of interest" description="Disordered" evidence="1">
    <location>
        <begin position="1"/>
        <end position="30"/>
    </location>
</feature>
<dbReference type="InterPro" id="IPR035892">
    <property type="entry name" value="C2_domain_sf"/>
</dbReference>
<proteinExistence type="predicted"/>
<evidence type="ECO:0000259" key="4">
    <source>
        <dbReference type="PROSITE" id="PS51259"/>
    </source>
</evidence>
<evidence type="ECO:0000313" key="5">
    <source>
        <dbReference type="EMBL" id="WPK23934.1"/>
    </source>
</evidence>
<evidence type="ECO:0000256" key="1">
    <source>
        <dbReference type="SAM" id="MobiDB-lite"/>
    </source>
</evidence>
<gene>
    <name evidence="5" type="ORF">PUMCH_001184</name>
</gene>
<feature type="domain" description="C2" evidence="2">
    <location>
        <begin position="828"/>
        <end position="946"/>
    </location>
</feature>
<dbReference type="Pfam" id="PF00168">
    <property type="entry name" value="C2"/>
    <property type="match status" value="1"/>
</dbReference>
<dbReference type="PROSITE" id="PS51258">
    <property type="entry name" value="MHD1"/>
    <property type="match status" value="1"/>
</dbReference>
<dbReference type="InterPro" id="IPR052811">
    <property type="entry name" value="Glucose_resp_signaling"/>
</dbReference>
<dbReference type="Gene3D" id="2.60.40.150">
    <property type="entry name" value="C2 domain"/>
    <property type="match status" value="1"/>
</dbReference>
<dbReference type="InterPro" id="IPR000008">
    <property type="entry name" value="C2_dom"/>
</dbReference>
<dbReference type="GeneID" id="88172250"/>
<organism evidence="5 6">
    <name type="scientific">Australozyma saopauloensis</name>
    <dbReference type="NCBI Taxonomy" id="291208"/>
    <lineage>
        <taxon>Eukaryota</taxon>
        <taxon>Fungi</taxon>
        <taxon>Dikarya</taxon>
        <taxon>Ascomycota</taxon>
        <taxon>Saccharomycotina</taxon>
        <taxon>Pichiomycetes</taxon>
        <taxon>Metschnikowiaceae</taxon>
        <taxon>Australozyma</taxon>
    </lineage>
</organism>
<dbReference type="CDD" id="cd04043">
    <property type="entry name" value="C2_Munc13_fungal"/>
    <property type="match status" value="1"/>
</dbReference>
<dbReference type="EMBL" id="CP138894">
    <property type="protein sequence ID" value="WPK23934.1"/>
    <property type="molecule type" value="Genomic_DNA"/>
</dbReference>
<dbReference type="Pfam" id="PF06292">
    <property type="entry name" value="MUN"/>
    <property type="match status" value="1"/>
</dbReference>
<feature type="domain" description="MHD1" evidence="3">
    <location>
        <begin position="630"/>
        <end position="751"/>
    </location>
</feature>
<dbReference type="PROSITE" id="PS50004">
    <property type="entry name" value="C2"/>
    <property type="match status" value="1"/>
</dbReference>
<protein>
    <recommendedName>
        <fullName evidence="7">C2 domain-containing protein</fullName>
    </recommendedName>
</protein>
<accession>A0AAX4H6P9</accession>
<dbReference type="SUPFAM" id="SSF49562">
    <property type="entry name" value="C2 domain (Calcium/lipid-binding domain, CaLB)"/>
    <property type="match status" value="1"/>
</dbReference>
<sequence length="1300" mass="146895">MMQAPSSKRRTEKGILSPRQSRANSPSQDDPELLEVDLARLYEYVLKVILLDYITEVRFYQPVAQPELTRTESRPLSELRRSRMSRFDGDTLLPSYLVADLKAKLNLIAMASLNHDDLTRRLLLRFYGELLDPRVVDEIKRGASVDILVMKFVSTANKEVVKLALVSSEDVALVVFRQTETFVDIIMLLVQRDRNSEAIINKLNEHKSSLKPGTLKSRPSFNSTQAGSFKYTEPSFKVSDLDQGYVSLLYEIFRIDQDILQADIQRLRPFVSPKTIHKDMNKFLLLIAEDASVANNFATTEDYDEWKKRTVLACDYISKKYPIPATIRLRPVPDLPVGEEFYFSPPQHLISLYHAVFVKLCLLHQRQQDQSDFNSNSLLFTKKSGELILQCSRIWRMDAPTRAVSLIKAAQLGGILTDPLCVSTPSEIGPIQLSSAASVFQACKRIIDEANLDWDEKDSWSLQDKSQWVQQLGNVYAMCFHSLRECLGSVLSRVVKPKFSPYLQFLDDYVESDCLFYKFEELGGVSKWKKRLSKTLVRTSEALYAEHLATLPRDDTISVLHVLDIADGIIKDIKFLQKRYPHPLLDFMNIGRTYAEIVSTLFAADAAKILAHITSLIQSKGEFLNYGDALEVYKTLCEIRSIHKQVSTKLQFAFDLEAFSFPYLQSWVQESNDKICEFVQNALASDDFKPMDLEDEDKKYSSSVHDIFTLIRHYLGILSDLKWENAYQLAKVKTSFMKSISSCCIMYANEISDMVMHDLTLETESPVPTQNSWLTEAKLLVEQKLGSEKLEEEPVNFTPRTCVGLNNLGAMITQLSKLEDILEPEAVSATVLARDPTARHKYSNHVFTVRIVRGENIRSASESSTVKPYVTLIDTVARRTIAKTRTVEGDTPTWDEEFEASIPANDAMSVSVTVWEDSFKTHGVCGRALIQLDPRKFKHDGIPQEVYLDLDSQGRLLIEIAVESEREDAIFAMGRAHRALKRAEQRIIKLIVARFSRCVKRSFSRQTLKSICGGSGNLKPTEEQQDQAMMPLYDFLNVNLLVLAECLTKNLLLSVMLEAWNVVIDSADELLLPKLTSSKALRLIGMKNKIHGGGQIKLGWQSAVTSAVVNVTNSIGNLGFGKVLTTNEIETVIGWLNFLCIDFFHNGGNGPPILDLKTDKYQSLLLVPVYYDTDVTVLVQEVDRLSPAFVQTLRDKNNVLTLSAMTEPSKLRSRAGSIARSLTIRANATAKAREKAAKEARELQSDPLTAQTSAENIILRMLILRNEKSFVSRRLEQRERLAHTLATERLAKAVAEGTMF</sequence>
<dbReference type="PANTHER" id="PTHR47263:SF1">
    <property type="entry name" value="C2 DOMAIN PROTEIN (AFU_ORTHOLOGUE AFUA_7G02350)"/>
    <property type="match status" value="1"/>
</dbReference>
<dbReference type="PANTHER" id="PTHR47263">
    <property type="entry name" value="ADENYLATE CYCLASE ACTIVATION PROTEIN GIT1"/>
    <property type="match status" value="1"/>
</dbReference>
<dbReference type="RefSeq" id="XP_062876318.1">
    <property type="nucleotide sequence ID" value="XM_063020248.1"/>
</dbReference>